<keyword evidence="3" id="KW-0862">Zinc</keyword>
<feature type="zinc finger region" description="dksA C4-type" evidence="4">
    <location>
        <begin position="85"/>
        <end position="109"/>
    </location>
</feature>
<dbReference type="GO" id="GO:0008270">
    <property type="term" value="F:zinc ion binding"/>
    <property type="evidence" value="ECO:0007669"/>
    <property type="project" value="UniProtKB-KW"/>
</dbReference>
<dbReference type="RefSeq" id="WP_183591342.1">
    <property type="nucleotide sequence ID" value="NZ_JACHWR010000001.1"/>
</dbReference>
<dbReference type="Pfam" id="PF01258">
    <property type="entry name" value="zf-dskA_traR"/>
    <property type="match status" value="1"/>
</dbReference>
<evidence type="ECO:0000256" key="4">
    <source>
        <dbReference type="PROSITE-ProRule" id="PRU00510"/>
    </source>
</evidence>
<dbReference type="PANTHER" id="PTHR33823:SF2">
    <property type="entry name" value="RNA POLYMERASE-BINDING TRANSCRIPTION FACTOR DKSA"/>
    <property type="match status" value="1"/>
</dbReference>
<keyword evidence="1" id="KW-0479">Metal-binding</keyword>
<accession>A0A7W4VTY9</accession>
<keyword evidence="7" id="KW-1185">Reference proteome</keyword>
<evidence type="ECO:0000313" key="6">
    <source>
        <dbReference type="EMBL" id="MBB3041443.1"/>
    </source>
</evidence>
<dbReference type="EMBL" id="JACHWR010000001">
    <property type="protein sequence ID" value="MBB3041443.1"/>
    <property type="molecule type" value="Genomic_DNA"/>
</dbReference>
<feature type="domain" description="Zinc finger DksA/TraR C4-type" evidence="5">
    <location>
        <begin position="80"/>
        <end position="111"/>
    </location>
</feature>
<dbReference type="AlphaFoldDB" id="A0A7W4VTY9"/>
<proteinExistence type="predicted"/>
<dbReference type="PROSITE" id="PS51128">
    <property type="entry name" value="ZF_DKSA_2"/>
    <property type="match status" value="1"/>
</dbReference>
<dbReference type="SUPFAM" id="SSF57716">
    <property type="entry name" value="Glucocorticoid receptor-like (DNA-binding domain)"/>
    <property type="match status" value="1"/>
</dbReference>
<dbReference type="PANTHER" id="PTHR33823">
    <property type="entry name" value="RNA POLYMERASE-BINDING TRANSCRIPTION FACTOR DKSA-RELATED"/>
    <property type="match status" value="1"/>
</dbReference>
<sequence length="114" mass="12348">MTGDRARLEEERLRTVRRLADLRGDYRGFVEASKDSNADDEHDPEGTTIAFERSQVGALVRQAEAQLEEVDAALARLAAGRYGVCVDCGATIPAGRLEARPAAARCVACASTRR</sequence>
<dbReference type="InterPro" id="IPR000962">
    <property type="entry name" value="Znf_DskA_TraR"/>
</dbReference>
<keyword evidence="2" id="KW-0863">Zinc-finger</keyword>
<dbReference type="Gene3D" id="1.20.120.910">
    <property type="entry name" value="DksA, coiled-coil domain"/>
    <property type="match status" value="1"/>
</dbReference>
<name>A0A7W4VTY9_9ACTN</name>
<evidence type="ECO:0000256" key="2">
    <source>
        <dbReference type="ARBA" id="ARBA00022771"/>
    </source>
</evidence>
<evidence type="ECO:0000259" key="5">
    <source>
        <dbReference type="Pfam" id="PF01258"/>
    </source>
</evidence>
<evidence type="ECO:0000256" key="3">
    <source>
        <dbReference type="ARBA" id="ARBA00022833"/>
    </source>
</evidence>
<evidence type="ECO:0000256" key="1">
    <source>
        <dbReference type="ARBA" id="ARBA00022723"/>
    </source>
</evidence>
<dbReference type="Proteomes" id="UP000589626">
    <property type="component" value="Unassembled WGS sequence"/>
</dbReference>
<reference evidence="6 7" key="1">
    <citation type="submission" date="2020-08" db="EMBL/GenBank/DDBJ databases">
        <title>Sequencing the genomes of 1000 actinobacteria strains.</title>
        <authorList>
            <person name="Klenk H.-P."/>
        </authorList>
    </citation>
    <scope>NUCLEOTIDE SEQUENCE [LARGE SCALE GENOMIC DNA]</scope>
    <source>
        <strain evidence="6 7">DSM 105498</strain>
    </source>
</reference>
<protein>
    <submittedName>
        <fullName evidence="6">RNA polymerase-binding transcription factor DksA</fullName>
    </submittedName>
</protein>
<comment type="caution">
    <text evidence="6">The sequence shown here is derived from an EMBL/GenBank/DDBJ whole genome shotgun (WGS) entry which is preliminary data.</text>
</comment>
<evidence type="ECO:0000313" key="7">
    <source>
        <dbReference type="Proteomes" id="UP000589626"/>
    </source>
</evidence>
<organism evidence="6 7">
    <name type="scientific">Nocardioides soli</name>
    <dbReference type="NCBI Taxonomy" id="1036020"/>
    <lineage>
        <taxon>Bacteria</taxon>
        <taxon>Bacillati</taxon>
        <taxon>Actinomycetota</taxon>
        <taxon>Actinomycetes</taxon>
        <taxon>Propionibacteriales</taxon>
        <taxon>Nocardioidaceae</taxon>
        <taxon>Nocardioides</taxon>
    </lineage>
</organism>
<gene>
    <name evidence="6" type="ORF">FHU40_001244</name>
</gene>